<feature type="compositionally biased region" description="Acidic residues" evidence="7">
    <location>
        <begin position="119"/>
        <end position="135"/>
    </location>
</feature>
<dbReference type="Proteomes" id="UP000316759">
    <property type="component" value="Unassembled WGS sequence"/>
</dbReference>
<feature type="domain" description="Hsp70-interacting protein N-terminal" evidence="8">
    <location>
        <begin position="54"/>
        <end position="95"/>
    </location>
</feature>
<dbReference type="FunFam" id="1.25.40.10:FF:000112">
    <property type="entry name" value="FAM10 family protein"/>
    <property type="match status" value="1"/>
</dbReference>
<dbReference type="SUPFAM" id="SSF48452">
    <property type="entry name" value="TPR-like"/>
    <property type="match status" value="1"/>
</dbReference>
<evidence type="ECO:0000259" key="8">
    <source>
        <dbReference type="Pfam" id="PF18253"/>
    </source>
</evidence>
<dbReference type="PROSITE" id="PS50005">
    <property type="entry name" value="TPR"/>
    <property type="match status" value="1"/>
</dbReference>
<feature type="compositionally biased region" description="Basic and acidic residues" evidence="7">
    <location>
        <begin position="281"/>
        <end position="315"/>
    </location>
</feature>
<dbReference type="InterPro" id="IPR019734">
    <property type="entry name" value="TPR_rpt"/>
</dbReference>
<feature type="repeat" description="TPR" evidence="6">
    <location>
        <begin position="160"/>
        <end position="193"/>
    </location>
</feature>
<dbReference type="Gene3D" id="1.25.40.10">
    <property type="entry name" value="Tetratricopeptide repeat domain"/>
    <property type="match status" value="1"/>
</dbReference>
<dbReference type="EMBL" id="SUNJ01005454">
    <property type="protein sequence ID" value="TPP63628.1"/>
    <property type="molecule type" value="Genomic_DNA"/>
</dbReference>
<dbReference type="GO" id="GO:0030544">
    <property type="term" value="F:Hsp70 protein binding"/>
    <property type="evidence" value="ECO:0007669"/>
    <property type="project" value="TreeGrafter"/>
</dbReference>
<dbReference type="PANTHER" id="PTHR45883:SF2">
    <property type="entry name" value="HSC70-INTERACTING PROTEIN"/>
    <property type="match status" value="1"/>
</dbReference>
<comment type="similarity">
    <text evidence="1">Belongs to the FAM10 family.</text>
</comment>
<sequence length="396" mass="44512">MDLKVINDTWGYSAISSTETDGKPRKLVSPLRFAPTEKPRRSSLSARVPPRPMDDSQLALLKSFVQLLKAKPEILETPKLSFFKEWLLSMGATIPTGFAGAKHGSSTNPVTEEVDSVADETSESEIEFDDADDVLPADSDASQEMGDETSEVTEEMMEQADAKRAEAQSKLSDGDIDGAIQLFTEAIKLNPTSALLYARRANCFYKLKKPCAAIRDCDKAISLNPDSAQPYKWRGFSRKLLGKWEEAYNDLQMSLKLDYTDDAYQVMKDLEPKHKRILEHKLKYQRKREEKEDRERRERVKRAQESRERARKEAEESGMPTGAGNMGDAFSSLFNDPELVTLLQVSSLSHLKLINLSGPVVLVLPLHIDRWCSNDSEHSITTSKVIVSGPLHHRLL</sequence>
<evidence type="ECO:0000256" key="6">
    <source>
        <dbReference type="PROSITE-ProRule" id="PRU00339"/>
    </source>
</evidence>
<dbReference type="FunFam" id="6.10.250.3420:FF:000001">
    <property type="entry name" value="Hsc70-interacting protein-like protein"/>
    <property type="match status" value="1"/>
</dbReference>
<dbReference type="CDD" id="cd14438">
    <property type="entry name" value="Hip_N"/>
    <property type="match status" value="1"/>
</dbReference>
<dbReference type="AlphaFoldDB" id="A0A504Z116"/>
<dbReference type="Pfam" id="PF18253">
    <property type="entry name" value="HipN"/>
    <property type="match status" value="1"/>
</dbReference>
<feature type="region of interest" description="Disordered" evidence="7">
    <location>
        <begin position="281"/>
        <end position="324"/>
    </location>
</feature>
<accession>A0A504Z116</accession>
<evidence type="ECO:0000313" key="9">
    <source>
        <dbReference type="EMBL" id="TPP63628.1"/>
    </source>
</evidence>
<name>A0A504Z116_FASGI</name>
<evidence type="ECO:0000313" key="10">
    <source>
        <dbReference type="Proteomes" id="UP000316759"/>
    </source>
</evidence>
<organism evidence="9 10">
    <name type="scientific">Fasciola gigantica</name>
    <name type="common">Giant liver fluke</name>
    <dbReference type="NCBI Taxonomy" id="46835"/>
    <lineage>
        <taxon>Eukaryota</taxon>
        <taxon>Metazoa</taxon>
        <taxon>Spiralia</taxon>
        <taxon>Lophotrochozoa</taxon>
        <taxon>Platyhelminthes</taxon>
        <taxon>Trematoda</taxon>
        <taxon>Digenea</taxon>
        <taxon>Plagiorchiida</taxon>
        <taxon>Echinostomata</taxon>
        <taxon>Echinostomatoidea</taxon>
        <taxon>Fasciolidae</taxon>
        <taxon>Fasciola</taxon>
    </lineage>
</organism>
<keyword evidence="10" id="KW-1185">Reference proteome</keyword>
<evidence type="ECO:0000256" key="4">
    <source>
        <dbReference type="ARBA" id="ARBA00037033"/>
    </source>
</evidence>
<dbReference type="GO" id="GO:1902494">
    <property type="term" value="C:catalytic complex"/>
    <property type="evidence" value="ECO:0007669"/>
    <property type="project" value="UniProtKB-ARBA"/>
</dbReference>
<dbReference type="GO" id="GO:0046983">
    <property type="term" value="F:protein dimerization activity"/>
    <property type="evidence" value="ECO:0007669"/>
    <property type="project" value="InterPro"/>
</dbReference>
<feature type="compositionally biased region" description="Acidic residues" evidence="7">
    <location>
        <begin position="145"/>
        <end position="154"/>
    </location>
</feature>
<dbReference type="GO" id="GO:0005634">
    <property type="term" value="C:nucleus"/>
    <property type="evidence" value="ECO:0007669"/>
    <property type="project" value="UniProtKB-ARBA"/>
</dbReference>
<keyword evidence="2" id="KW-0677">Repeat</keyword>
<feature type="region of interest" description="Disordered" evidence="7">
    <location>
        <begin position="119"/>
        <end position="154"/>
    </location>
</feature>
<dbReference type="STRING" id="46835.A0A504Z116"/>
<gene>
    <name evidence="9" type="ORF">FGIG_10602</name>
</gene>
<evidence type="ECO:0000256" key="7">
    <source>
        <dbReference type="SAM" id="MobiDB-lite"/>
    </source>
</evidence>
<comment type="caution">
    <text evidence="9">The sequence shown here is derived from an EMBL/GenBank/DDBJ whole genome shotgun (WGS) entry which is preliminary data.</text>
</comment>
<dbReference type="PANTHER" id="PTHR45883">
    <property type="entry name" value="HSC70-INTERACTING PROTEIN"/>
    <property type="match status" value="1"/>
</dbReference>
<evidence type="ECO:0000256" key="3">
    <source>
        <dbReference type="ARBA" id="ARBA00022803"/>
    </source>
</evidence>
<comment type="function">
    <text evidence="4">One HIP oligomer binds the ATPase domains of at least two HSC70 molecules dependent on activation of the HSC70 ATPase by HSP40. Stabilizes the ADP state of HSC70 that has a high affinity for substrate protein. Through its own chaperone activity, it may contribute to the interaction of HSC70 with various target proteins.</text>
</comment>
<protein>
    <submittedName>
        <fullName evidence="9">Hsc70-interacting protein isoform X2</fullName>
    </submittedName>
</protein>
<reference evidence="9 10" key="1">
    <citation type="submission" date="2019-04" db="EMBL/GenBank/DDBJ databases">
        <title>Annotation for the trematode Fasciola gigantica.</title>
        <authorList>
            <person name="Choi Y.-J."/>
        </authorList>
    </citation>
    <scope>NUCLEOTIDE SEQUENCE [LARGE SCALE GENOMIC DNA]</scope>
    <source>
        <strain evidence="9">Uganda_cow_1</strain>
    </source>
</reference>
<evidence type="ECO:0000256" key="1">
    <source>
        <dbReference type="ARBA" id="ARBA00009015"/>
    </source>
</evidence>
<dbReference type="InterPro" id="IPR011990">
    <property type="entry name" value="TPR-like_helical_dom_sf"/>
</dbReference>
<proteinExistence type="inferred from homology"/>
<evidence type="ECO:0000256" key="5">
    <source>
        <dbReference type="ARBA" id="ARBA00064040"/>
    </source>
</evidence>
<evidence type="ECO:0000256" key="2">
    <source>
        <dbReference type="ARBA" id="ARBA00022737"/>
    </source>
</evidence>
<keyword evidence="3 6" id="KW-0802">TPR repeat</keyword>
<dbReference type="OrthoDB" id="533763at2759"/>
<comment type="subunit">
    <text evidence="5">Homotetramer. Interacts with Hsc70 as well as DNAJ homologs and Hsp90.</text>
</comment>
<dbReference type="SMART" id="SM00028">
    <property type="entry name" value="TPR"/>
    <property type="match status" value="3"/>
</dbReference>
<dbReference type="InterPro" id="IPR034649">
    <property type="entry name" value="Hip_N"/>
</dbReference>
<dbReference type="Gene3D" id="6.10.250.3420">
    <property type="match status" value="1"/>
</dbReference>